<feature type="region of interest" description="Disordered" evidence="1">
    <location>
        <begin position="132"/>
        <end position="156"/>
    </location>
</feature>
<reference evidence="2 3" key="1">
    <citation type="journal article" date="2021" name="Commun. Biol.">
        <title>The genome of Shorea leprosula (Dipterocarpaceae) highlights the ecological relevance of drought in aseasonal tropical rainforests.</title>
        <authorList>
            <person name="Ng K.K.S."/>
            <person name="Kobayashi M.J."/>
            <person name="Fawcett J.A."/>
            <person name="Hatakeyama M."/>
            <person name="Paape T."/>
            <person name="Ng C.H."/>
            <person name="Ang C.C."/>
            <person name="Tnah L.H."/>
            <person name="Lee C.T."/>
            <person name="Nishiyama T."/>
            <person name="Sese J."/>
            <person name="O'Brien M.J."/>
            <person name="Copetti D."/>
            <person name="Mohd Noor M.I."/>
            <person name="Ong R.C."/>
            <person name="Putra M."/>
            <person name="Sireger I.Z."/>
            <person name="Indrioko S."/>
            <person name="Kosugi Y."/>
            <person name="Izuno A."/>
            <person name="Isagi Y."/>
            <person name="Lee S.L."/>
            <person name="Shimizu K.K."/>
        </authorList>
    </citation>
    <scope>NUCLEOTIDE SEQUENCE [LARGE SCALE GENOMIC DNA]</scope>
    <source>
        <strain evidence="2">214</strain>
    </source>
</reference>
<proteinExistence type="predicted"/>
<keyword evidence="3" id="KW-1185">Reference proteome</keyword>
<dbReference type="AlphaFoldDB" id="A0AAV5I4I1"/>
<sequence length="156" mass="18583">MKPSSSSRRSSSKTKMLKRKRKRSLTPNLRWEILTKILGSKRYKVLQEEEERRRLLRYAPEEVKWDVADDLERWREEDVKELWADAPLFMTKLGWDTVWADEEDWAVVNEEIQAERDPPIAPFYVPYTKTYPPVPKDDYDIKGPKGSSRNLIELRS</sequence>
<organism evidence="2 3">
    <name type="scientific">Rubroshorea leprosula</name>
    <dbReference type="NCBI Taxonomy" id="152421"/>
    <lineage>
        <taxon>Eukaryota</taxon>
        <taxon>Viridiplantae</taxon>
        <taxon>Streptophyta</taxon>
        <taxon>Embryophyta</taxon>
        <taxon>Tracheophyta</taxon>
        <taxon>Spermatophyta</taxon>
        <taxon>Magnoliopsida</taxon>
        <taxon>eudicotyledons</taxon>
        <taxon>Gunneridae</taxon>
        <taxon>Pentapetalae</taxon>
        <taxon>rosids</taxon>
        <taxon>malvids</taxon>
        <taxon>Malvales</taxon>
        <taxon>Dipterocarpaceae</taxon>
        <taxon>Rubroshorea</taxon>
    </lineage>
</organism>
<dbReference type="EMBL" id="BPVZ01000007">
    <property type="protein sequence ID" value="GKU93920.1"/>
    <property type="molecule type" value="Genomic_DNA"/>
</dbReference>
<accession>A0AAV5I4I1</accession>
<protein>
    <submittedName>
        <fullName evidence="2">Uncharacterized protein</fullName>
    </submittedName>
</protein>
<dbReference type="Proteomes" id="UP001054252">
    <property type="component" value="Unassembled WGS sequence"/>
</dbReference>
<evidence type="ECO:0000256" key="1">
    <source>
        <dbReference type="SAM" id="MobiDB-lite"/>
    </source>
</evidence>
<name>A0AAV5I4I1_9ROSI</name>
<feature type="region of interest" description="Disordered" evidence="1">
    <location>
        <begin position="1"/>
        <end position="24"/>
    </location>
</feature>
<evidence type="ECO:0000313" key="3">
    <source>
        <dbReference type="Proteomes" id="UP001054252"/>
    </source>
</evidence>
<comment type="caution">
    <text evidence="2">The sequence shown here is derived from an EMBL/GenBank/DDBJ whole genome shotgun (WGS) entry which is preliminary data.</text>
</comment>
<gene>
    <name evidence="2" type="ORF">SLEP1_g7472</name>
</gene>
<feature type="compositionally biased region" description="Basic residues" evidence="1">
    <location>
        <begin position="10"/>
        <end position="24"/>
    </location>
</feature>
<evidence type="ECO:0000313" key="2">
    <source>
        <dbReference type="EMBL" id="GKU93920.1"/>
    </source>
</evidence>